<protein>
    <submittedName>
        <fullName evidence="2">Uncharacterized protein</fullName>
    </submittedName>
</protein>
<proteinExistence type="predicted"/>
<evidence type="ECO:0000313" key="1">
    <source>
        <dbReference type="Proteomes" id="UP000887579"/>
    </source>
</evidence>
<sequence length="100" mass="11244">MANELASSLSGLHLARNSDLKLIKSEDGYVNGIKFEAKPGSKAYRNHVRISVFARDGRERCLTERKSKRDEKKDLPISAHELRVNNLILADAYDLTRGFG</sequence>
<organism evidence="1 2">
    <name type="scientific">Panagrolaimus sp. ES5</name>
    <dbReference type="NCBI Taxonomy" id="591445"/>
    <lineage>
        <taxon>Eukaryota</taxon>
        <taxon>Metazoa</taxon>
        <taxon>Ecdysozoa</taxon>
        <taxon>Nematoda</taxon>
        <taxon>Chromadorea</taxon>
        <taxon>Rhabditida</taxon>
        <taxon>Tylenchina</taxon>
        <taxon>Panagrolaimomorpha</taxon>
        <taxon>Panagrolaimoidea</taxon>
        <taxon>Panagrolaimidae</taxon>
        <taxon>Panagrolaimus</taxon>
    </lineage>
</organism>
<accession>A0AC34FJF5</accession>
<name>A0AC34FJF5_9BILA</name>
<evidence type="ECO:0000313" key="2">
    <source>
        <dbReference type="WBParaSite" id="ES5_v2.g17146.t1"/>
    </source>
</evidence>
<dbReference type="Proteomes" id="UP000887579">
    <property type="component" value="Unplaced"/>
</dbReference>
<dbReference type="WBParaSite" id="ES5_v2.g17146.t1">
    <property type="protein sequence ID" value="ES5_v2.g17146.t1"/>
    <property type="gene ID" value="ES5_v2.g17146"/>
</dbReference>
<reference evidence="2" key="1">
    <citation type="submission" date="2022-11" db="UniProtKB">
        <authorList>
            <consortium name="WormBaseParasite"/>
        </authorList>
    </citation>
    <scope>IDENTIFICATION</scope>
</reference>